<dbReference type="RefSeq" id="WP_190310832.1">
    <property type="nucleotide sequence ID" value="NZ_JACNYK010000007.1"/>
</dbReference>
<feature type="chain" id="PRO_5046068940" description="Lipoprotein" evidence="2">
    <location>
        <begin position="22"/>
        <end position="235"/>
    </location>
</feature>
<evidence type="ECO:0000256" key="1">
    <source>
        <dbReference type="SAM" id="MobiDB-lite"/>
    </source>
</evidence>
<keyword evidence="4" id="KW-1185">Reference proteome</keyword>
<gene>
    <name evidence="3" type="ORF">H8B17_19150</name>
</gene>
<protein>
    <recommendedName>
        <fullName evidence="5">Lipoprotein</fullName>
    </recommendedName>
</protein>
<dbReference type="EMBL" id="JACNYK010000007">
    <property type="protein sequence ID" value="MBD1427702.1"/>
    <property type="molecule type" value="Genomic_DNA"/>
</dbReference>
<name>A0ABR7Y8S1_9SPHI</name>
<feature type="signal peptide" evidence="2">
    <location>
        <begin position="1"/>
        <end position="21"/>
    </location>
</feature>
<dbReference type="PROSITE" id="PS51257">
    <property type="entry name" value="PROKAR_LIPOPROTEIN"/>
    <property type="match status" value="1"/>
</dbReference>
<evidence type="ECO:0000313" key="3">
    <source>
        <dbReference type="EMBL" id="MBD1427702.1"/>
    </source>
</evidence>
<reference evidence="3 4" key="1">
    <citation type="submission" date="2020-08" db="EMBL/GenBank/DDBJ databases">
        <title>Sphingobacterium sp. DN00404 isolated from aquaculture water.</title>
        <authorList>
            <person name="Zhang M."/>
        </authorList>
    </citation>
    <scope>NUCLEOTIDE SEQUENCE [LARGE SCALE GENOMIC DNA]</scope>
    <source>
        <strain evidence="3 4">KCTC 32294</strain>
    </source>
</reference>
<sequence>MNKRMFKRVLVVISMLPFMLACDGLVKSVKDTFADPSKKDVEKKEQQDIRTVEEKEIPDDSPTTPESVPEEEMLALVPPNFLKDTTALREAKEALYNLPQFAGKKVWLYRDIHFYEDGRVNLKLQNPENPEYVDEYSYRDAVWGEPTPVQISGHMNTKDKRMDLDKIHFETVATIVHHYNEKAETVEGAEPLTHVYGIIWDSGRLMWYPRNINGSRKRYGIEFTLDGQVKRFQQE</sequence>
<evidence type="ECO:0008006" key="5">
    <source>
        <dbReference type="Google" id="ProtNLM"/>
    </source>
</evidence>
<organism evidence="3 4">
    <name type="scientific">Sphingobacterium arenae</name>
    <dbReference type="NCBI Taxonomy" id="1280598"/>
    <lineage>
        <taxon>Bacteria</taxon>
        <taxon>Pseudomonadati</taxon>
        <taxon>Bacteroidota</taxon>
        <taxon>Sphingobacteriia</taxon>
        <taxon>Sphingobacteriales</taxon>
        <taxon>Sphingobacteriaceae</taxon>
        <taxon>Sphingobacterium</taxon>
    </lineage>
</organism>
<evidence type="ECO:0000256" key="2">
    <source>
        <dbReference type="SAM" id="SignalP"/>
    </source>
</evidence>
<keyword evidence="2" id="KW-0732">Signal</keyword>
<evidence type="ECO:0000313" key="4">
    <source>
        <dbReference type="Proteomes" id="UP000606494"/>
    </source>
</evidence>
<accession>A0ABR7Y8S1</accession>
<feature type="compositionally biased region" description="Basic and acidic residues" evidence="1">
    <location>
        <begin position="36"/>
        <end position="55"/>
    </location>
</feature>
<comment type="caution">
    <text evidence="3">The sequence shown here is derived from an EMBL/GenBank/DDBJ whole genome shotgun (WGS) entry which is preliminary data.</text>
</comment>
<dbReference type="Proteomes" id="UP000606494">
    <property type="component" value="Unassembled WGS sequence"/>
</dbReference>
<feature type="region of interest" description="Disordered" evidence="1">
    <location>
        <begin position="36"/>
        <end position="69"/>
    </location>
</feature>
<proteinExistence type="predicted"/>